<reference evidence="2" key="2">
    <citation type="submission" date="2015-01" db="EMBL/GenBank/DDBJ databases">
        <title>Evolutionary Origins and Diversification of the Mycorrhizal Mutualists.</title>
        <authorList>
            <consortium name="DOE Joint Genome Institute"/>
            <consortium name="Mycorrhizal Genomics Consortium"/>
            <person name="Kohler A."/>
            <person name="Kuo A."/>
            <person name="Nagy L.G."/>
            <person name="Floudas D."/>
            <person name="Copeland A."/>
            <person name="Barry K.W."/>
            <person name="Cichocki N."/>
            <person name="Veneault-Fourrey C."/>
            <person name="LaButti K."/>
            <person name="Lindquist E.A."/>
            <person name="Lipzen A."/>
            <person name="Lundell T."/>
            <person name="Morin E."/>
            <person name="Murat C."/>
            <person name="Riley R."/>
            <person name="Ohm R."/>
            <person name="Sun H."/>
            <person name="Tunlid A."/>
            <person name="Henrissat B."/>
            <person name="Grigoriev I.V."/>
            <person name="Hibbett D.S."/>
            <person name="Martin F."/>
        </authorList>
    </citation>
    <scope>NUCLEOTIDE SEQUENCE [LARGE SCALE GENOMIC DNA]</scope>
    <source>
        <strain evidence="2">Foug A</strain>
    </source>
</reference>
<dbReference type="EMBL" id="KN822028">
    <property type="protein sequence ID" value="KIM64476.1"/>
    <property type="molecule type" value="Genomic_DNA"/>
</dbReference>
<accession>A0A0C3E946</accession>
<dbReference type="Proteomes" id="UP000053989">
    <property type="component" value="Unassembled WGS sequence"/>
</dbReference>
<reference evidence="1 2" key="1">
    <citation type="submission" date="2014-04" db="EMBL/GenBank/DDBJ databases">
        <authorList>
            <consortium name="DOE Joint Genome Institute"/>
            <person name="Kuo A."/>
            <person name="Kohler A."/>
            <person name="Nagy L.G."/>
            <person name="Floudas D."/>
            <person name="Copeland A."/>
            <person name="Barry K.W."/>
            <person name="Cichocki N."/>
            <person name="Veneault-Fourrey C."/>
            <person name="LaButti K."/>
            <person name="Lindquist E.A."/>
            <person name="Lipzen A."/>
            <person name="Lundell T."/>
            <person name="Morin E."/>
            <person name="Murat C."/>
            <person name="Sun H."/>
            <person name="Tunlid A."/>
            <person name="Henrissat B."/>
            <person name="Grigoriev I.V."/>
            <person name="Hibbett D.S."/>
            <person name="Martin F."/>
            <person name="Nordberg H.P."/>
            <person name="Cantor M.N."/>
            <person name="Hua S.X."/>
        </authorList>
    </citation>
    <scope>NUCLEOTIDE SEQUENCE [LARGE SCALE GENOMIC DNA]</scope>
    <source>
        <strain evidence="1 2">Foug A</strain>
    </source>
</reference>
<protein>
    <submittedName>
        <fullName evidence="1">Uncharacterized protein</fullName>
    </submittedName>
</protein>
<proteinExistence type="predicted"/>
<sequence>MIVSLSFMLDQAAFGGRFCVSRKNLRVLRRFPGMVKVPCSKDVRDDCSRTDLTTRARNSLILNLSDSSEDDGSILT</sequence>
<organism evidence="1 2">
    <name type="scientific">Scleroderma citrinum Foug A</name>
    <dbReference type="NCBI Taxonomy" id="1036808"/>
    <lineage>
        <taxon>Eukaryota</taxon>
        <taxon>Fungi</taxon>
        <taxon>Dikarya</taxon>
        <taxon>Basidiomycota</taxon>
        <taxon>Agaricomycotina</taxon>
        <taxon>Agaricomycetes</taxon>
        <taxon>Agaricomycetidae</taxon>
        <taxon>Boletales</taxon>
        <taxon>Sclerodermatineae</taxon>
        <taxon>Sclerodermataceae</taxon>
        <taxon>Scleroderma</taxon>
    </lineage>
</organism>
<dbReference type="InParanoid" id="A0A0C3E946"/>
<keyword evidence="2" id="KW-1185">Reference proteome</keyword>
<gene>
    <name evidence="1" type="ORF">SCLCIDRAFT_1213298</name>
</gene>
<evidence type="ECO:0000313" key="2">
    <source>
        <dbReference type="Proteomes" id="UP000053989"/>
    </source>
</evidence>
<evidence type="ECO:0000313" key="1">
    <source>
        <dbReference type="EMBL" id="KIM64476.1"/>
    </source>
</evidence>
<name>A0A0C3E946_9AGAM</name>
<dbReference type="AlphaFoldDB" id="A0A0C3E946"/>
<dbReference type="HOGENOM" id="CLU_2655901_0_0_1"/>